<evidence type="ECO:0000256" key="6">
    <source>
        <dbReference type="ARBA" id="ARBA00022692"/>
    </source>
</evidence>
<dbReference type="InterPro" id="IPR013655">
    <property type="entry name" value="PAS_fold_3"/>
</dbReference>
<evidence type="ECO:0000256" key="3">
    <source>
        <dbReference type="ARBA" id="ARBA00022481"/>
    </source>
</evidence>
<dbReference type="Pfam" id="PF00672">
    <property type="entry name" value="HAMP"/>
    <property type="match status" value="1"/>
</dbReference>
<dbReference type="Pfam" id="PF08447">
    <property type="entry name" value="PAS_3"/>
    <property type="match status" value="1"/>
</dbReference>
<evidence type="ECO:0000256" key="1">
    <source>
        <dbReference type="ARBA" id="ARBA00004429"/>
    </source>
</evidence>
<dbReference type="CDD" id="cd06225">
    <property type="entry name" value="HAMP"/>
    <property type="match status" value="1"/>
</dbReference>
<sequence>MPRLAGQHADLPVSGHQLTQAKGVCIVKLNLPVTGRSIPVGPQDNILSTTDLKGAITYVNSDFVAISGFEQQELLGTNHHIVRHPDMPPAAFTSMWHSLKSGKSWMGLVKNRCKNGDHYWVNAYATPVMRNGSVVEYQSVRTQASSKMIERAEALYAQIRAGKTPSGLKPALLTQAGRLSLLCGLPIVAVGFLLGVMDWLPLVAAVAGSLGLAGLVSGILHIALRPLGRLARQARHIAQNPLSQLVYTGRNDEYGQIAFALQSLEAEAGAMVGRIADSADQLHRSANELVRMVDSTDQATLHQKERKDQVALAVDQMSLSVQEVSQHTELSNKAVVEATQETESGLYLVTENRQQILGLAEDIQQCNQTIQQLEQHSNSISHMLAVIKGIADQTNLLALNAAIEAARAGEAGRGFAVVADEVRALASRTQQSTAEIQGIIANLQRGTQEAVVAMQNSHQQAESSVKQVLEAATALESIHQRVDRINQMNAQIAGAVERQEHVSEQIQHNLHGIHQACEHNIETSHHSRHNANHVAGLAERLQLLAEQFRRQLQEPH</sequence>
<dbReference type="AlphaFoldDB" id="A0A562J0K8"/>
<dbReference type="GO" id="GO:0007165">
    <property type="term" value="P:signal transduction"/>
    <property type="evidence" value="ECO:0007669"/>
    <property type="project" value="UniProtKB-KW"/>
</dbReference>
<feature type="domain" description="PAS" evidence="14">
    <location>
        <begin position="51"/>
        <end position="86"/>
    </location>
</feature>
<dbReference type="GO" id="GO:0052131">
    <property type="term" value="P:positive aerotaxis"/>
    <property type="evidence" value="ECO:0007669"/>
    <property type="project" value="UniProtKB-ARBA"/>
</dbReference>
<dbReference type="SUPFAM" id="SSF55785">
    <property type="entry name" value="PYP-like sensor domain (PAS domain)"/>
    <property type="match status" value="1"/>
</dbReference>
<protein>
    <submittedName>
        <fullName evidence="16">Methyl-accepting chemotaxis sensory transducer with Pas/Pac sensor</fullName>
    </submittedName>
</protein>
<feature type="domain" description="Methyl-accepting transducer" evidence="13">
    <location>
        <begin position="278"/>
        <end position="514"/>
    </location>
</feature>
<gene>
    <name evidence="16" type="ORF">LX59_01277</name>
</gene>
<organism evidence="16 17">
    <name type="scientific">Azomonas agilis</name>
    <dbReference type="NCBI Taxonomy" id="116849"/>
    <lineage>
        <taxon>Bacteria</taxon>
        <taxon>Pseudomonadati</taxon>
        <taxon>Pseudomonadota</taxon>
        <taxon>Gammaproteobacteria</taxon>
        <taxon>Pseudomonadales</taxon>
        <taxon>Pseudomonadaceae</taxon>
        <taxon>Azomonas</taxon>
    </lineage>
</organism>
<dbReference type="InterPro" id="IPR004089">
    <property type="entry name" value="MCPsignal_dom"/>
</dbReference>
<keyword evidence="17" id="KW-1185">Reference proteome</keyword>
<dbReference type="SMART" id="SM00304">
    <property type="entry name" value="HAMP"/>
    <property type="match status" value="1"/>
</dbReference>
<dbReference type="PRINTS" id="PR00260">
    <property type="entry name" value="CHEMTRNSDUCR"/>
</dbReference>
<dbReference type="GO" id="GO:0004888">
    <property type="term" value="F:transmembrane signaling receptor activity"/>
    <property type="evidence" value="ECO:0007669"/>
    <property type="project" value="InterPro"/>
</dbReference>
<dbReference type="InterPro" id="IPR035965">
    <property type="entry name" value="PAS-like_dom_sf"/>
</dbReference>
<evidence type="ECO:0000256" key="4">
    <source>
        <dbReference type="ARBA" id="ARBA00022500"/>
    </source>
</evidence>
<evidence type="ECO:0000256" key="2">
    <source>
        <dbReference type="ARBA" id="ARBA00022475"/>
    </source>
</evidence>
<keyword evidence="5" id="KW-0997">Cell inner membrane</keyword>
<comment type="caution">
    <text evidence="16">The sequence shown here is derived from an EMBL/GenBank/DDBJ whole genome shotgun (WGS) entry which is preliminary data.</text>
</comment>
<dbReference type="InterPro" id="IPR000014">
    <property type="entry name" value="PAS"/>
</dbReference>
<evidence type="ECO:0000256" key="12">
    <source>
        <dbReference type="SAM" id="Phobius"/>
    </source>
</evidence>
<dbReference type="SUPFAM" id="SSF58104">
    <property type="entry name" value="Methyl-accepting chemotaxis protein (MCP) signaling domain"/>
    <property type="match status" value="1"/>
</dbReference>
<feature type="transmembrane region" description="Helical" evidence="12">
    <location>
        <begin position="179"/>
        <end position="197"/>
    </location>
</feature>
<dbReference type="NCBIfam" id="TIGR00229">
    <property type="entry name" value="sensory_box"/>
    <property type="match status" value="1"/>
</dbReference>
<name>A0A562J0K8_9GAMM</name>
<keyword evidence="2" id="KW-1003">Cell membrane</keyword>
<dbReference type="PANTHER" id="PTHR32089:SF74">
    <property type="entry name" value="METHYL-ACCEPTING CHEMOTAXIS PROTEIN AER"/>
    <property type="match status" value="1"/>
</dbReference>
<keyword evidence="3" id="KW-0488">Methylation</keyword>
<keyword evidence="4" id="KW-0145">Chemotaxis</keyword>
<keyword evidence="9 11" id="KW-0807">Transducer</keyword>
<feature type="transmembrane region" description="Helical" evidence="12">
    <location>
        <begin position="203"/>
        <end position="224"/>
    </location>
</feature>
<evidence type="ECO:0000256" key="8">
    <source>
        <dbReference type="ARBA" id="ARBA00023136"/>
    </source>
</evidence>
<comment type="subcellular location">
    <subcellularLocation>
        <location evidence="1">Cell inner membrane</location>
        <topology evidence="1">Multi-pass membrane protein</topology>
    </subcellularLocation>
</comment>
<keyword evidence="8 12" id="KW-0472">Membrane</keyword>
<evidence type="ECO:0000313" key="17">
    <source>
        <dbReference type="Proteomes" id="UP000319627"/>
    </source>
</evidence>
<dbReference type="SMART" id="SM00283">
    <property type="entry name" value="MA"/>
    <property type="match status" value="1"/>
</dbReference>
<evidence type="ECO:0000313" key="16">
    <source>
        <dbReference type="EMBL" id="TWH76354.1"/>
    </source>
</evidence>
<dbReference type="FunFam" id="3.30.450.20:FF:000046">
    <property type="entry name" value="Aerotaxis sensor receptor"/>
    <property type="match status" value="1"/>
</dbReference>
<dbReference type="PANTHER" id="PTHR32089">
    <property type="entry name" value="METHYL-ACCEPTING CHEMOTAXIS PROTEIN MCPB"/>
    <property type="match status" value="1"/>
</dbReference>
<evidence type="ECO:0000256" key="10">
    <source>
        <dbReference type="ARBA" id="ARBA00029447"/>
    </source>
</evidence>
<evidence type="ECO:0000256" key="11">
    <source>
        <dbReference type="PROSITE-ProRule" id="PRU00284"/>
    </source>
</evidence>
<evidence type="ECO:0000256" key="9">
    <source>
        <dbReference type="ARBA" id="ARBA00023224"/>
    </source>
</evidence>
<dbReference type="InterPro" id="IPR003660">
    <property type="entry name" value="HAMP_dom"/>
</dbReference>
<dbReference type="Gene3D" id="1.10.8.500">
    <property type="entry name" value="HAMP domain in histidine kinase"/>
    <property type="match status" value="1"/>
</dbReference>
<dbReference type="InterPro" id="IPR004090">
    <property type="entry name" value="Chemotax_Me-accpt_rcpt"/>
</dbReference>
<reference evidence="16 17" key="1">
    <citation type="submission" date="2019-07" db="EMBL/GenBank/DDBJ databases">
        <title>Genomic Encyclopedia of Type Strains, Phase I: the one thousand microbial genomes (KMG-I) project.</title>
        <authorList>
            <person name="Kyrpides N."/>
        </authorList>
    </citation>
    <scope>NUCLEOTIDE SEQUENCE [LARGE SCALE GENOMIC DNA]</scope>
    <source>
        <strain evidence="16 17">DSM 375</strain>
    </source>
</reference>
<dbReference type="EMBL" id="VLKG01000003">
    <property type="protein sequence ID" value="TWH76354.1"/>
    <property type="molecule type" value="Genomic_DNA"/>
</dbReference>
<comment type="similarity">
    <text evidence="10">Belongs to the methyl-accepting chemotaxis (MCP) protein family.</text>
</comment>
<keyword evidence="6 12" id="KW-0812">Transmembrane</keyword>
<evidence type="ECO:0000259" key="14">
    <source>
        <dbReference type="PROSITE" id="PS50112"/>
    </source>
</evidence>
<dbReference type="PROSITE" id="PS50111">
    <property type="entry name" value="CHEMOTAXIS_TRANSDUC_2"/>
    <property type="match status" value="1"/>
</dbReference>
<dbReference type="CDD" id="cd00130">
    <property type="entry name" value="PAS"/>
    <property type="match status" value="1"/>
</dbReference>
<proteinExistence type="inferred from homology"/>
<accession>A0A562J0K8</accession>
<dbReference type="Proteomes" id="UP000319627">
    <property type="component" value="Unassembled WGS sequence"/>
</dbReference>
<dbReference type="PROSITE" id="PS50112">
    <property type="entry name" value="PAS"/>
    <property type="match status" value="1"/>
</dbReference>
<dbReference type="GO" id="GO:0005886">
    <property type="term" value="C:plasma membrane"/>
    <property type="evidence" value="ECO:0007669"/>
    <property type="project" value="UniProtKB-SubCell"/>
</dbReference>
<dbReference type="Pfam" id="PF00015">
    <property type="entry name" value="MCPsignal"/>
    <property type="match status" value="1"/>
</dbReference>
<dbReference type="Gene3D" id="3.30.450.20">
    <property type="entry name" value="PAS domain"/>
    <property type="match status" value="1"/>
</dbReference>
<feature type="domain" description="HAMP" evidence="15">
    <location>
        <begin position="221"/>
        <end position="273"/>
    </location>
</feature>
<evidence type="ECO:0000256" key="7">
    <source>
        <dbReference type="ARBA" id="ARBA00022989"/>
    </source>
</evidence>
<evidence type="ECO:0000256" key="5">
    <source>
        <dbReference type="ARBA" id="ARBA00022519"/>
    </source>
</evidence>
<keyword evidence="7 12" id="KW-1133">Transmembrane helix</keyword>
<dbReference type="CDD" id="cd11386">
    <property type="entry name" value="MCP_signal"/>
    <property type="match status" value="1"/>
</dbReference>
<evidence type="ECO:0000259" key="15">
    <source>
        <dbReference type="PROSITE" id="PS50885"/>
    </source>
</evidence>
<dbReference type="PROSITE" id="PS50885">
    <property type="entry name" value="HAMP"/>
    <property type="match status" value="1"/>
</dbReference>
<dbReference type="FunFam" id="1.10.287.950:FF:000001">
    <property type="entry name" value="Methyl-accepting chemotaxis sensory transducer"/>
    <property type="match status" value="1"/>
</dbReference>
<dbReference type="Gene3D" id="1.10.287.950">
    <property type="entry name" value="Methyl-accepting chemotaxis protein"/>
    <property type="match status" value="1"/>
</dbReference>
<evidence type="ECO:0000259" key="13">
    <source>
        <dbReference type="PROSITE" id="PS50111"/>
    </source>
</evidence>